<gene>
    <name evidence="1" type="ORF">BDU57DRAFT_311929</name>
</gene>
<dbReference type="AlphaFoldDB" id="A0A6A5QFC8"/>
<evidence type="ECO:0000313" key="1">
    <source>
        <dbReference type="EMBL" id="KAF1913476.1"/>
    </source>
</evidence>
<dbReference type="EMBL" id="ML979138">
    <property type="protein sequence ID" value="KAF1913476.1"/>
    <property type="molecule type" value="Genomic_DNA"/>
</dbReference>
<organism evidence="1 2">
    <name type="scientific">Ampelomyces quisqualis</name>
    <name type="common">Powdery mildew agent</name>
    <dbReference type="NCBI Taxonomy" id="50730"/>
    <lineage>
        <taxon>Eukaryota</taxon>
        <taxon>Fungi</taxon>
        <taxon>Dikarya</taxon>
        <taxon>Ascomycota</taxon>
        <taxon>Pezizomycotina</taxon>
        <taxon>Dothideomycetes</taxon>
        <taxon>Pleosporomycetidae</taxon>
        <taxon>Pleosporales</taxon>
        <taxon>Pleosporineae</taxon>
        <taxon>Phaeosphaeriaceae</taxon>
        <taxon>Ampelomyces</taxon>
    </lineage>
</organism>
<evidence type="ECO:0000313" key="2">
    <source>
        <dbReference type="Proteomes" id="UP000800096"/>
    </source>
</evidence>
<dbReference type="Proteomes" id="UP000800096">
    <property type="component" value="Unassembled WGS sequence"/>
</dbReference>
<name>A0A6A5QFC8_AMPQU</name>
<sequence length="150" mass="17162">MICGGGGGAKRRARWYRTSRPRGCSGEPKARDSDICWGWADAARAKKERRQRCRVFTQSVNNNNNNNRAGARWGSVEEITVVLCTEYVDIRLTAGCRVGWSEIWRGRTQHWWSRMHFDISALGRRSWPRGLRRMRGEQETVPKVAKAVGA</sequence>
<keyword evidence="2" id="KW-1185">Reference proteome</keyword>
<protein>
    <submittedName>
        <fullName evidence="1">Uncharacterized protein</fullName>
    </submittedName>
</protein>
<proteinExistence type="predicted"/>
<accession>A0A6A5QFC8</accession>
<reference evidence="1" key="1">
    <citation type="journal article" date="2020" name="Stud. Mycol.">
        <title>101 Dothideomycetes genomes: a test case for predicting lifestyles and emergence of pathogens.</title>
        <authorList>
            <person name="Haridas S."/>
            <person name="Albert R."/>
            <person name="Binder M."/>
            <person name="Bloem J."/>
            <person name="Labutti K."/>
            <person name="Salamov A."/>
            <person name="Andreopoulos B."/>
            <person name="Baker S."/>
            <person name="Barry K."/>
            <person name="Bills G."/>
            <person name="Bluhm B."/>
            <person name="Cannon C."/>
            <person name="Castanera R."/>
            <person name="Culley D."/>
            <person name="Daum C."/>
            <person name="Ezra D."/>
            <person name="Gonzalez J."/>
            <person name="Henrissat B."/>
            <person name="Kuo A."/>
            <person name="Liang C."/>
            <person name="Lipzen A."/>
            <person name="Lutzoni F."/>
            <person name="Magnuson J."/>
            <person name="Mondo S."/>
            <person name="Nolan M."/>
            <person name="Ohm R."/>
            <person name="Pangilinan J."/>
            <person name="Park H.-J."/>
            <person name="Ramirez L."/>
            <person name="Alfaro M."/>
            <person name="Sun H."/>
            <person name="Tritt A."/>
            <person name="Yoshinaga Y."/>
            <person name="Zwiers L.-H."/>
            <person name="Turgeon B."/>
            <person name="Goodwin S."/>
            <person name="Spatafora J."/>
            <person name="Crous P."/>
            <person name="Grigoriev I."/>
        </authorList>
    </citation>
    <scope>NUCLEOTIDE SEQUENCE</scope>
    <source>
        <strain evidence="1">HMLAC05119</strain>
    </source>
</reference>